<comment type="caution">
    <text evidence="2">The sequence shown here is derived from an EMBL/GenBank/DDBJ whole genome shotgun (WGS) entry which is preliminary data.</text>
</comment>
<proteinExistence type="predicted"/>
<name>A0A2S4PWU8_9PEZI</name>
<keyword evidence="3" id="KW-1185">Reference proteome</keyword>
<dbReference type="GO" id="GO:0005730">
    <property type="term" value="C:nucleolus"/>
    <property type="evidence" value="ECO:0007669"/>
    <property type="project" value="TreeGrafter"/>
</dbReference>
<dbReference type="InterPro" id="IPR052609">
    <property type="entry name" value="Ribosome_Biogenesis_Reg"/>
</dbReference>
<dbReference type="EMBL" id="PEDP01000312">
    <property type="protein sequence ID" value="POS86524.1"/>
    <property type="molecule type" value="Genomic_DNA"/>
</dbReference>
<dbReference type="Pfam" id="PF10441">
    <property type="entry name" value="Urb2"/>
    <property type="match status" value="1"/>
</dbReference>
<sequence>MSSKSKLIQDQLERLEQLSAPFNEQLTESARLVGVKITKDGKIAKNSEELKSFLSIVPFKREEWLLIWLVKKLKGDDIARKMPSSWWLFNYLVRAIPTRSATRILLTREVFVEERDKPSKHLKKSILQMTLEEALSVITACCSSEAVGQKDSKNKSRKRKRSGDLLVTGVAVNCLPDLMEAICTILNFVVELGSVTASDYAHDMGISLSAAYMKTTYITSADKAALILGTWITLCDRYFFVYDKNYTSIKTNWLTPFIELWNGRIQDDNSPLAFSKHCAIPISSLLYKIKWDHRECEWKSQLEILLARNIAIPARKPYIQNSSTEFLKSLITPIIALHKSNAPILLEIFVRSSRSQDTKYWLPEDEAWLCTVFKTLLYSQSDPPNEESICAMFEVLIDYKVKLDLELLRSITMKVAFSEFTVQWKLVATLIKFDANIFLIPNEHDSLGILFNKITEASLDSSWASLSDHIVSKILVPLMTEFTRARELSKFIKIWHNQISEFESRRAKLKNFPMVIQSAWEDDALHSNLRKLLEPSLTVSQISHIINWVSESADENPHAACIILETILGCISGHEEIVDSISLRPYHIVFDKKRYIGLKNRYRWRAWRLLTATLNWANVEDLNELIKLWETNFNPFDFYLENIDSLLVTNSEEYGVVSESIEVFRSVCAAYCASITGSHMEAFIRPVVLRYLQLLLKDVLKFSEDFRLKTNMNKSISKSMCRLLRCAFVEFPKTLTLAIELEDKFIQMLETIFDLASEYFVSLSNTSEDPQLNLDTYTTLWTSALQSDEVLNNQKLREAMIGTMLKNITLEKHLYEDRIPNNQFAIMIFNQMPLDVISKNDRERIMLTWLYPVNKEKSSLEKYDFSCTILDPAILALKRRILKNHPNLYEGLDFEYIVNLVDVLSGTKMSQKDVRLALLKDLTHLLISHAQINLDQERRKNYIIKAFRLIQNRIKNTEETKQSCKNFEFIAIFEAALLEFHKKKEFLQEMGVIKKVDLENVMKIFKHYLLAQFKKILTNLHKKLNVEGRISKKKETPILIIIDALTSLGVTEPQLLHLGLESQWLTSLPTNFARRITTFMTIYGSKSDIIDLNPIWGLDITSYTNQKLIQQTVEEVVKGIDNTKKLQILRSLLNKDYNSQLTPDKILAIRCIIISVEDVKPKRILSQDILDDKDNFSDESTEDDFDLTLVYILLSIELRKTSDILLFCIISETLDLMLRNKTRSISQYAVDNTLGTICILCSPESPELPATRPGTIFFHLTHLLRSILVYHRLKLKGHFPLVQLSMQGLLRCLFQSSQKTSSNHNTTPTSATLITKNAEAEFSSAPIWLSNINHQLTAKNAESYTRLLTLISDPSESSVQGKRYHSSNYLTSATEKWKHRSILFMRFVLMSYIRWQLEFSMLPAIKERLMPGWFALLDNTTPDTRRLISAELSNASGRALFTNLYREYQKFGKWNGS</sequence>
<dbReference type="OrthoDB" id="160374at2759"/>
<dbReference type="PANTHER" id="PTHR15682:SF2">
    <property type="entry name" value="UNHEALTHY RIBOSOME BIOGENESIS PROTEIN 2 HOMOLOG"/>
    <property type="match status" value="1"/>
</dbReference>
<reference evidence="2 3" key="1">
    <citation type="submission" date="2017-10" db="EMBL/GenBank/DDBJ databases">
        <title>Development of genomic resources for the powdery mildew, Erysiphe pulchra.</title>
        <authorList>
            <person name="Wadl P.A."/>
            <person name="Mack B.M."/>
            <person name="Moore G."/>
            <person name="Beltz S.B."/>
        </authorList>
    </citation>
    <scope>NUCLEOTIDE SEQUENCE [LARGE SCALE GENOMIC DNA]</scope>
    <source>
        <strain evidence="2">Cflorida</strain>
    </source>
</reference>
<organism evidence="2 3">
    <name type="scientific">Erysiphe pulchra</name>
    <dbReference type="NCBI Taxonomy" id="225359"/>
    <lineage>
        <taxon>Eukaryota</taxon>
        <taxon>Fungi</taxon>
        <taxon>Dikarya</taxon>
        <taxon>Ascomycota</taxon>
        <taxon>Pezizomycotina</taxon>
        <taxon>Leotiomycetes</taxon>
        <taxon>Erysiphales</taxon>
        <taxon>Erysiphaceae</taxon>
        <taxon>Erysiphe</taxon>
    </lineage>
</organism>
<dbReference type="STRING" id="225359.A0A2S4PWU8"/>
<evidence type="ECO:0000313" key="3">
    <source>
        <dbReference type="Proteomes" id="UP000237438"/>
    </source>
</evidence>
<dbReference type="InterPro" id="IPR018849">
    <property type="entry name" value="Urb2/Npa2_C"/>
</dbReference>
<evidence type="ECO:0000313" key="2">
    <source>
        <dbReference type="EMBL" id="POS86524.1"/>
    </source>
</evidence>
<protein>
    <recommendedName>
        <fullName evidence="1">Nucleolar 27S pre-rRNA processing Urb2/Npa2 C-terminal domain-containing protein</fullName>
    </recommendedName>
</protein>
<evidence type="ECO:0000259" key="1">
    <source>
        <dbReference type="Pfam" id="PF10441"/>
    </source>
</evidence>
<feature type="domain" description="Nucleolar 27S pre-rRNA processing Urb2/Npa2 C-terminal" evidence="1">
    <location>
        <begin position="1210"/>
        <end position="1456"/>
    </location>
</feature>
<dbReference type="PANTHER" id="PTHR15682">
    <property type="entry name" value="UNHEALTHY RIBOSOME BIOGENESIS PROTEIN 2 HOMOLOG"/>
    <property type="match status" value="1"/>
</dbReference>
<dbReference type="GO" id="GO:0042254">
    <property type="term" value="P:ribosome biogenesis"/>
    <property type="evidence" value="ECO:0007669"/>
    <property type="project" value="TreeGrafter"/>
</dbReference>
<dbReference type="Proteomes" id="UP000237438">
    <property type="component" value="Unassembled WGS sequence"/>
</dbReference>
<gene>
    <name evidence="2" type="ORF">EPUL_002831</name>
</gene>
<accession>A0A2S4PWU8</accession>